<dbReference type="RefSeq" id="XP_013930915.1">
    <property type="nucleotide sequence ID" value="XM_014075440.1"/>
</dbReference>
<feature type="region of interest" description="Disordered" evidence="3">
    <location>
        <begin position="70"/>
        <end position="123"/>
    </location>
</feature>
<dbReference type="PANTHER" id="PTHR14965">
    <property type="entry name" value="SI:CH73-248E21.1"/>
    <property type="match status" value="1"/>
</dbReference>
<dbReference type="Gene3D" id="1.10.437.10">
    <property type="entry name" value="Blc2-like"/>
    <property type="match status" value="1"/>
</dbReference>
<gene>
    <name evidence="5" type="primary">BCL2L14</name>
</gene>
<dbReference type="PROSITE" id="PS50062">
    <property type="entry name" value="BCL2_FAMILY"/>
    <property type="match status" value="1"/>
</dbReference>
<keyword evidence="4" id="KW-1185">Reference proteome</keyword>
<feature type="compositionally biased region" description="Basic residues" evidence="3">
    <location>
        <begin position="113"/>
        <end position="123"/>
    </location>
</feature>
<evidence type="ECO:0000256" key="2">
    <source>
        <dbReference type="ARBA" id="ARBA00022703"/>
    </source>
</evidence>
<dbReference type="GeneID" id="106556445"/>
<feature type="compositionally biased region" description="Basic and acidic residues" evidence="3">
    <location>
        <begin position="70"/>
        <end position="93"/>
    </location>
</feature>
<dbReference type="InterPro" id="IPR002475">
    <property type="entry name" value="Bcl2-like"/>
</dbReference>
<dbReference type="GO" id="GO:0006915">
    <property type="term" value="P:apoptotic process"/>
    <property type="evidence" value="ECO:0007669"/>
    <property type="project" value="UniProtKB-KW"/>
</dbReference>
<dbReference type="PANTHER" id="PTHR14965:SF1">
    <property type="entry name" value="APOPTOSIS FACILITATOR BCL-2-LIKE PROTEIN 14"/>
    <property type="match status" value="1"/>
</dbReference>
<keyword evidence="2" id="KW-0053">Apoptosis</keyword>
<proteinExistence type="predicted"/>
<feature type="compositionally biased region" description="Basic and acidic residues" evidence="3">
    <location>
        <begin position="101"/>
        <end position="112"/>
    </location>
</feature>
<accession>A0A6I9Z4X6</accession>
<reference evidence="5" key="1">
    <citation type="submission" date="2025-08" db="UniProtKB">
        <authorList>
            <consortium name="RefSeq"/>
        </authorList>
    </citation>
    <scope>IDENTIFICATION</scope>
</reference>
<dbReference type="KEGG" id="tsr:106556445"/>
<keyword evidence="1" id="KW-0597">Phosphoprotein</keyword>
<dbReference type="OrthoDB" id="9948726at2759"/>
<evidence type="ECO:0000313" key="5">
    <source>
        <dbReference type="RefSeq" id="XP_013930915.1"/>
    </source>
</evidence>
<sequence length="357" mass="40476">MFFRTVWALKLKRMEGPDRTCTMNNEYRNSLANMEEINLEDADGTSVEFRVLMAYAQRRLSASKYGQLLERESGVQEERREVVPADTLAKEEEVTLPEISPEDHKPPKPKDQKKAKKKKKAKTKTRTNWKYFCVPSCLRPQTRAARNLQVSLKQDSVNGHAMKLIPRIEGLSDDLDISRVAERLVEIVDHSRCPGGKKGTPVLERALSLEEDGGLASKPVPPAGLDGLDNEENVIDAIVALLRKSGDELEEEMRKDKTFCQSIWNMMTSYAFFRRVTDQFLEEMPIDSTVNSEDEVKSMKVALIMEATTRLTAVDNHPMNLVLGFGTKYLQENFSPWIQSQGGWLIALGLPDQEEVE</sequence>
<organism evidence="4 5">
    <name type="scientific">Thamnophis sirtalis</name>
    <dbReference type="NCBI Taxonomy" id="35019"/>
    <lineage>
        <taxon>Eukaryota</taxon>
        <taxon>Metazoa</taxon>
        <taxon>Chordata</taxon>
        <taxon>Craniata</taxon>
        <taxon>Vertebrata</taxon>
        <taxon>Euteleostomi</taxon>
        <taxon>Lepidosauria</taxon>
        <taxon>Squamata</taxon>
        <taxon>Bifurcata</taxon>
        <taxon>Unidentata</taxon>
        <taxon>Episquamata</taxon>
        <taxon>Toxicofera</taxon>
        <taxon>Serpentes</taxon>
        <taxon>Colubroidea</taxon>
        <taxon>Colubridae</taxon>
        <taxon>Natricinae</taxon>
        <taxon>Thamnophis</taxon>
    </lineage>
</organism>
<evidence type="ECO:0000313" key="4">
    <source>
        <dbReference type="Proteomes" id="UP000504617"/>
    </source>
</evidence>
<evidence type="ECO:0000256" key="1">
    <source>
        <dbReference type="ARBA" id="ARBA00022553"/>
    </source>
</evidence>
<dbReference type="GO" id="GO:2001236">
    <property type="term" value="P:regulation of extrinsic apoptotic signaling pathway"/>
    <property type="evidence" value="ECO:0007669"/>
    <property type="project" value="TreeGrafter"/>
</dbReference>
<name>A0A6I9Z4X6_9SAUR</name>
<dbReference type="Proteomes" id="UP000504617">
    <property type="component" value="Unplaced"/>
</dbReference>
<protein>
    <submittedName>
        <fullName evidence="5">Apoptosis facilitator Bcl-2-like protein 14</fullName>
    </submittedName>
</protein>
<evidence type="ECO:0000256" key="3">
    <source>
        <dbReference type="SAM" id="MobiDB-lite"/>
    </source>
</evidence>
<dbReference type="CTD" id="79370"/>
<dbReference type="SUPFAM" id="SSF56854">
    <property type="entry name" value="Bcl-2 inhibitors of programmed cell death"/>
    <property type="match status" value="1"/>
</dbReference>
<dbReference type="InterPro" id="IPR036834">
    <property type="entry name" value="Bcl-2-like_sf"/>
</dbReference>
<dbReference type="AlphaFoldDB" id="A0A6I9Z4X6"/>